<keyword evidence="3" id="KW-0808">Transferase</keyword>
<organism evidence="19 20">
    <name type="scientific">Quercus rubra</name>
    <name type="common">Northern red oak</name>
    <name type="synonym">Quercus borealis</name>
    <dbReference type="NCBI Taxonomy" id="3512"/>
    <lineage>
        <taxon>Eukaryota</taxon>
        <taxon>Viridiplantae</taxon>
        <taxon>Streptophyta</taxon>
        <taxon>Embryophyta</taxon>
        <taxon>Tracheophyta</taxon>
        <taxon>Spermatophyta</taxon>
        <taxon>Magnoliopsida</taxon>
        <taxon>eudicotyledons</taxon>
        <taxon>Gunneridae</taxon>
        <taxon>Pentapetalae</taxon>
        <taxon>rosids</taxon>
        <taxon>fabids</taxon>
        <taxon>Fagales</taxon>
        <taxon>Fagaceae</taxon>
        <taxon>Quercus</taxon>
    </lineage>
</organism>
<comment type="caution">
    <text evidence="19">The sequence shown here is derived from an EMBL/GenBank/DDBJ whole genome shotgun (WGS) entry which is preliminary data.</text>
</comment>
<gene>
    <name evidence="19" type="ORF">RGQ29_018638</name>
</gene>
<dbReference type="PANTHER" id="PTHR27002">
    <property type="entry name" value="RECEPTOR-LIKE SERINE/THREONINE-PROTEIN KINASE SD1-8"/>
    <property type="match status" value="1"/>
</dbReference>
<sequence length="622" mass="69662">MFSLHNFKAFHLLSLATLVLTGSINSEPLPTGPIAQECSPNINVTDDAYYKSNLADLLDSLYSKALQNYSFYNGTSANGGSYGLFLCRGDVSNSTCQSCVSLARKYITDRCPTSKNVAQTVPATFRWHIQNITSPEETAFGVLALMNDLAEEALGTNKLYSNGNRTLNNGNGTIYGLVQCSRDLNHRECSKCLKILVNKVNDGCQESTGFRIFNPSCDLTYANSSFIEQLQVLPPSSQPMPPPSPRPTPIPQSLLPQSGKERNTTRTIIITVLPIVIAMILVISIYITLRVRKPINTFKMDQITSVESLQFDFGTIRAATDNFSDENKLGRGGFGEVYREFKNEVLLLAKLQHRNLVRLLEFCLEGSERLLIYEFVPNKSLDHYIFDQTKHANLDWEMCYKIIRGIARGILYLHEDSRLWIIHRDLKAGNILLDAKMNPKIADFGMARMFVSDEIEGNTNRIVGTYGYMAPEYAMFGQFSIKSDVFSFGVLILEIVSGQKMTSFRNGENVEYLLNYAWKNWREGTISNLIDPTLSDSPITRPITEILRCMHIGLLCVQENVDDRPNMGSVGLMMNSNSIALPLPTQSASFMRTNVIPATLLQQDNGSNITENKVSITELYPR</sequence>
<evidence type="ECO:0008006" key="21">
    <source>
        <dbReference type="Google" id="ProtNLM"/>
    </source>
</evidence>
<dbReference type="Gene3D" id="3.30.430.20">
    <property type="entry name" value="Gnk2 domain, C-X8-C-X2-C motif"/>
    <property type="match status" value="2"/>
</dbReference>
<dbReference type="Pfam" id="PF01657">
    <property type="entry name" value="Stress-antifung"/>
    <property type="match status" value="2"/>
</dbReference>
<keyword evidence="4 15" id="KW-0812">Transmembrane</keyword>
<dbReference type="GO" id="GO:0004674">
    <property type="term" value="F:protein serine/threonine kinase activity"/>
    <property type="evidence" value="ECO:0007669"/>
    <property type="project" value="UniProtKB-KW"/>
</dbReference>
<dbReference type="PANTHER" id="PTHR27002:SF1098">
    <property type="entry name" value="CYSTEINE-RICH RECEPTOR-LIKE PROTEIN KINASE 29"/>
    <property type="match status" value="1"/>
</dbReference>
<dbReference type="Gene3D" id="1.10.510.10">
    <property type="entry name" value="Transferase(Phosphotransferase) domain 1"/>
    <property type="match status" value="1"/>
</dbReference>
<evidence type="ECO:0000256" key="15">
    <source>
        <dbReference type="SAM" id="Phobius"/>
    </source>
</evidence>
<feature type="transmembrane region" description="Helical" evidence="15">
    <location>
        <begin position="268"/>
        <end position="289"/>
    </location>
</feature>
<evidence type="ECO:0000256" key="5">
    <source>
        <dbReference type="ARBA" id="ARBA00022729"/>
    </source>
</evidence>
<dbReference type="InterPro" id="IPR011009">
    <property type="entry name" value="Kinase-like_dom_sf"/>
</dbReference>
<dbReference type="PROSITE" id="PS50011">
    <property type="entry name" value="PROTEIN_KINASE_DOM"/>
    <property type="match status" value="1"/>
</dbReference>
<dbReference type="InterPro" id="IPR008271">
    <property type="entry name" value="Ser/Thr_kinase_AS"/>
</dbReference>
<dbReference type="PROSITE" id="PS00108">
    <property type="entry name" value="PROTEIN_KINASE_ST"/>
    <property type="match status" value="1"/>
</dbReference>
<dbReference type="FunFam" id="1.10.510.10:FF:000129">
    <property type="entry name" value="cysteine-rich receptor-like protein kinase 10"/>
    <property type="match status" value="1"/>
</dbReference>
<keyword evidence="8" id="KW-0418">Kinase</keyword>
<evidence type="ECO:0000313" key="20">
    <source>
        <dbReference type="Proteomes" id="UP001324115"/>
    </source>
</evidence>
<dbReference type="InterPro" id="IPR001245">
    <property type="entry name" value="Ser-Thr/Tyr_kinase_cat_dom"/>
</dbReference>
<dbReference type="Gene3D" id="3.30.200.20">
    <property type="entry name" value="Phosphorylase Kinase, domain 1"/>
    <property type="match status" value="2"/>
</dbReference>
<evidence type="ECO:0000256" key="3">
    <source>
        <dbReference type="ARBA" id="ARBA00022679"/>
    </source>
</evidence>
<keyword evidence="9" id="KW-0067">ATP-binding</keyword>
<dbReference type="Proteomes" id="UP001324115">
    <property type="component" value="Unassembled WGS sequence"/>
</dbReference>
<evidence type="ECO:0000256" key="9">
    <source>
        <dbReference type="ARBA" id="ARBA00022840"/>
    </source>
</evidence>
<dbReference type="Pfam" id="PF07714">
    <property type="entry name" value="PK_Tyr_Ser-Thr"/>
    <property type="match status" value="1"/>
</dbReference>
<evidence type="ECO:0000259" key="18">
    <source>
        <dbReference type="PROSITE" id="PS51473"/>
    </source>
</evidence>
<dbReference type="GO" id="GO:0005886">
    <property type="term" value="C:plasma membrane"/>
    <property type="evidence" value="ECO:0007669"/>
    <property type="project" value="TreeGrafter"/>
</dbReference>
<protein>
    <recommendedName>
        <fullName evidence="21">Cysteine-rich receptor-like protein kinase 29</fullName>
    </recommendedName>
</protein>
<dbReference type="InterPro" id="IPR038408">
    <property type="entry name" value="GNK2_sf"/>
</dbReference>
<dbReference type="InterPro" id="IPR000719">
    <property type="entry name" value="Prot_kinase_dom"/>
</dbReference>
<name>A0AAN7IUS9_QUERU</name>
<evidence type="ECO:0000256" key="12">
    <source>
        <dbReference type="ARBA" id="ARBA00023170"/>
    </source>
</evidence>
<dbReference type="GO" id="GO:0005524">
    <property type="term" value="F:ATP binding"/>
    <property type="evidence" value="ECO:0007669"/>
    <property type="project" value="UniProtKB-KW"/>
</dbReference>
<evidence type="ECO:0000256" key="14">
    <source>
        <dbReference type="SAM" id="MobiDB-lite"/>
    </source>
</evidence>
<feature type="region of interest" description="Disordered" evidence="14">
    <location>
        <begin position="233"/>
        <end position="259"/>
    </location>
</feature>
<evidence type="ECO:0000256" key="11">
    <source>
        <dbReference type="ARBA" id="ARBA00023136"/>
    </source>
</evidence>
<evidence type="ECO:0000256" key="4">
    <source>
        <dbReference type="ARBA" id="ARBA00022692"/>
    </source>
</evidence>
<comment type="subcellular location">
    <subcellularLocation>
        <location evidence="1">Membrane</location>
        <topology evidence="1">Single-pass membrane protein</topology>
    </subcellularLocation>
</comment>
<keyword evidence="20" id="KW-1185">Reference proteome</keyword>
<keyword evidence="5 16" id="KW-0732">Signal</keyword>
<dbReference type="InterPro" id="IPR002902">
    <property type="entry name" value="GNK2"/>
</dbReference>
<keyword evidence="10 15" id="KW-1133">Transmembrane helix</keyword>
<keyword evidence="12" id="KW-0675">Receptor</keyword>
<keyword evidence="6" id="KW-0677">Repeat</keyword>
<reference evidence="19 20" key="1">
    <citation type="journal article" date="2023" name="G3 (Bethesda)">
        <title>A haplotype-resolved chromosome-scale genome for Quercus rubra L. provides insights into the genetics of adaptive traits for red oak species.</title>
        <authorList>
            <person name="Kapoor B."/>
            <person name="Jenkins J."/>
            <person name="Schmutz J."/>
            <person name="Zhebentyayeva T."/>
            <person name="Kuelheim C."/>
            <person name="Coggeshall M."/>
            <person name="Heim C."/>
            <person name="Lasky J.R."/>
            <person name="Leites L."/>
            <person name="Islam-Faridi N."/>
            <person name="Romero-Severson J."/>
            <person name="DeLeo V.L."/>
            <person name="Lucas S.M."/>
            <person name="Lazic D."/>
            <person name="Gailing O."/>
            <person name="Carlson J."/>
            <person name="Staton M."/>
        </authorList>
    </citation>
    <scope>NUCLEOTIDE SEQUENCE [LARGE SCALE GENOMIC DNA]</scope>
    <source>
        <strain evidence="19">Pseudo-F2</strain>
    </source>
</reference>
<evidence type="ECO:0000256" key="10">
    <source>
        <dbReference type="ARBA" id="ARBA00022989"/>
    </source>
</evidence>
<evidence type="ECO:0000259" key="17">
    <source>
        <dbReference type="PROSITE" id="PS50011"/>
    </source>
</evidence>
<dbReference type="PROSITE" id="PS51473">
    <property type="entry name" value="GNK2"/>
    <property type="match status" value="1"/>
</dbReference>
<feature type="chain" id="PRO_5042880868" description="Cysteine-rich receptor-like protein kinase 29" evidence="16">
    <location>
        <begin position="27"/>
        <end position="622"/>
    </location>
</feature>
<dbReference type="SMART" id="SM00220">
    <property type="entry name" value="S_TKc"/>
    <property type="match status" value="1"/>
</dbReference>
<dbReference type="CDD" id="cd23509">
    <property type="entry name" value="Gnk2-like"/>
    <property type="match status" value="2"/>
</dbReference>
<dbReference type="AlphaFoldDB" id="A0AAN7IUS9"/>
<accession>A0AAN7IUS9</accession>
<feature type="domain" description="Protein kinase" evidence="17">
    <location>
        <begin position="323"/>
        <end position="554"/>
    </location>
</feature>
<proteinExistence type="predicted"/>
<keyword evidence="7" id="KW-0547">Nucleotide-binding</keyword>
<feature type="domain" description="Gnk2-homologous" evidence="18">
    <location>
        <begin position="120"/>
        <end position="226"/>
    </location>
</feature>
<evidence type="ECO:0000313" key="19">
    <source>
        <dbReference type="EMBL" id="KAK4594983.1"/>
    </source>
</evidence>
<evidence type="ECO:0000256" key="7">
    <source>
        <dbReference type="ARBA" id="ARBA00022741"/>
    </source>
</evidence>
<keyword evidence="11 15" id="KW-0472">Membrane</keyword>
<dbReference type="SUPFAM" id="SSF56112">
    <property type="entry name" value="Protein kinase-like (PK-like)"/>
    <property type="match status" value="1"/>
</dbReference>
<keyword evidence="2" id="KW-0723">Serine/threonine-protein kinase</keyword>
<evidence type="ECO:0000256" key="8">
    <source>
        <dbReference type="ARBA" id="ARBA00022777"/>
    </source>
</evidence>
<dbReference type="GO" id="GO:0006950">
    <property type="term" value="P:response to stress"/>
    <property type="evidence" value="ECO:0007669"/>
    <property type="project" value="UniProtKB-ARBA"/>
</dbReference>
<evidence type="ECO:0000256" key="16">
    <source>
        <dbReference type="SAM" id="SignalP"/>
    </source>
</evidence>
<dbReference type="EMBL" id="JAXUIC010000004">
    <property type="protein sequence ID" value="KAK4594983.1"/>
    <property type="molecule type" value="Genomic_DNA"/>
</dbReference>
<evidence type="ECO:0000256" key="2">
    <source>
        <dbReference type="ARBA" id="ARBA00022527"/>
    </source>
</evidence>
<evidence type="ECO:0000256" key="6">
    <source>
        <dbReference type="ARBA" id="ARBA00022737"/>
    </source>
</evidence>
<feature type="compositionally biased region" description="Pro residues" evidence="14">
    <location>
        <begin position="236"/>
        <end position="250"/>
    </location>
</feature>
<keyword evidence="13" id="KW-0325">Glycoprotein</keyword>
<evidence type="ECO:0000256" key="1">
    <source>
        <dbReference type="ARBA" id="ARBA00004167"/>
    </source>
</evidence>
<feature type="signal peptide" evidence="16">
    <location>
        <begin position="1"/>
        <end position="26"/>
    </location>
</feature>
<evidence type="ECO:0000256" key="13">
    <source>
        <dbReference type="ARBA" id="ARBA00023180"/>
    </source>
</evidence>